<dbReference type="Proteomes" id="UP000177169">
    <property type="component" value="Unassembled WGS sequence"/>
</dbReference>
<dbReference type="InterPro" id="IPR026350">
    <property type="entry name" value="GxxExxY"/>
</dbReference>
<sequence length="114" mass="13321">MIGFCYEIHSKYGSGQKETLYQNLLEEKFSVNDIHYAKEKQISIKSDETGRIIGNHRLDFVIDNKVVVETKAIKFTPNKIEQQLFSYLRNSPYKVGLMINFGSQKLYVRRLILT</sequence>
<evidence type="ECO:0008006" key="3">
    <source>
        <dbReference type="Google" id="ProtNLM"/>
    </source>
</evidence>
<reference evidence="1 2" key="1">
    <citation type="journal article" date="2016" name="Nat. Commun.">
        <title>Thousands of microbial genomes shed light on interconnected biogeochemical processes in an aquifer system.</title>
        <authorList>
            <person name="Anantharaman K."/>
            <person name="Brown C.T."/>
            <person name="Hug L.A."/>
            <person name="Sharon I."/>
            <person name="Castelle C.J."/>
            <person name="Probst A.J."/>
            <person name="Thomas B.C."/>
            <person name="Singh A."/>
            <person name="Wilkins M.J."/>
            <person name="Karaoz U."/>
            <person name="Brodie E.L."/>
            <person name="Williams K.H."/>
            <person name="Hubbard S.S."/>
            <person name="Banfield J.F."/>
        </authorList>
    </citation>
    <scope>NUCLEOTIDE SEQUENCE [LARGE SCALE GENOMIC DNA]</scope>
</reference>
<gene>
    <name evidence="1" type="ORF">A3D01_00190</name>
</gene>
<dbReference type="Pfam" id="PF13366">
    <property type="entry name" value="PDDEXK_3"/>
    <property type="match status" value="1"/>
</dbReference>
<dbReference type="EMBL" id="MGGR01000009">
    <property type="protein sequence ID" value="OGM34137.1"/>
    <property type="molecule type" value="Genomic_DNA"/>
</dbReference>
<evidence type="ECO:0000313" key="1">
    <source>
        <dbReference type="EMBL" id="OGM34137.1"/>
    </source>
</evidence>
<dbReference type="AlphaFoldDB" id="A0A1F7Z3Q5"/>
<evidence type="ECO:0000313" key="2">
    <source>
        <dbReference type="Proteomes" id="UP000177169"/>
    </source>
</evidence>
<dbReference type="NCBIfam" id="TIGR04256">
    <property type="entry name" value="GxxExxY"/>
    <property type="match status" value="1"/>
</dbReference>
<comment type="caution">
    <text evidence="1">The sequence shown here is derived from an EMBL/GenBank/DDBJ whole genome shotgun (WGS) entry which is preliminary data.</text>
</comment>
<proteinExistence type="predicted"/>
<name>A0A1F7Z3Q5_9BACT</name>
<organism evidence="1 2">
    <name type="scientific">Candidatus Woesebacteria bacterium RIFCSPHIGHO2_02_FULL_39_13</name>
    <dbReference type="NCBI Taxonomy" id="1802505"/>
    <lineage>
        <taxon>Bacteria</taxon>
        <taxon>Candidatus Woeseibacteriota</taxon>
    </lineage>
</organism>
<dbReference type="STRING" id="1802505.A3D01_00190"/>
<protein>
    <recommendedName>
        <fullName evidence="3">GxxExxY protein</fullName>
    </recommendedName>
</protein>
<accession>A0A1F7Z3Q5</accession>